<dbReference type="InterPro" id="IPR014757">
    <property type="entry name" value="Tscrpt_reg_IclR_C"/>
</dbReference>
<dbReference type="SUPFAM" id="SSF46785">
    <property type="entry name" value="Winged helix' DNA-binding domain"/>
    <property type="match status" value="1"/>
</dbReference>
<proteinExistence type="predicted"/>
<dbReference type="RefSeq" id="WP_343770807.1">
    <property type="nucleotide sequence ID" value="NZ_BAAACF010000006.1"/>
</dbReference>
<dbReference type="Pfam" id="PF01614">
    <property type="entry name" value="IclR_C"/>
    <property type="match status" value="1"/>
</dbReference>
<dbReference type="PANTHER" id="PTHR30136">
    <property type="entry name" value="HELIX-TURN-HELIX TRANSCRIPTIONAL REGULATOR, ICLR FAMILY"/>
    <property type="match status" value="1"/>
</dbReference>
<comment type="caution">
    <text evidence="6">The sequence shown here is derived from an EMBL/GenBank/DDBJ whole genome shotgun (WGS) entry which is preliminary data.</text>
</comment>
<dbReference type="InterPro" id="IPR050707">
    <property type="entry name" value="HTH_MetabolicPath_Reg"/>
</dbReference>
<dbReference type="EMBL" id="BAAACF010000006">
    <property type="protein sequence ID" value="GAA0729197.1"/>
    <property type="molecule type" value="Genomic_DNA"/>
</dbReference>
<evidence type="ECO:0000259" key="4">
    <source>
        <dbReference type="PROSITE" id="PS51077"/>
    </source>
</evidence>
<feature type="domain" description="HTH iclR-type" evidence="4">
    <location>
        <begin position="1"/>
        <end position="63"/>
    </location>
</feature>
<dbReference type="Gene3D" id="3.30.450.40">
    <property type="match status" value="1"/>
</dbReference>
<reference evidence="6 7" key="1">
    <citation type="journal article" date="2019" name="Int. J. Syst. Evol. Microbiol.">
        <title>The Global Catalogue of Microorganisms (GCM) 10K type strain sequencing project: providing services to taxonomists for standard genome sequencing and annotation.</title>
        <authorList>
            <consortium name="The Broad Institute Genomics Platform"/>
            <consortium name="The Broad Institute Genome Sequencing Center for Infectious Disease"/>
            <person name="Wu L."/>
            <person name="Ma J."/>
        </authorList>
    </citation>
    <scope>NUCLEOTIDE SEQUENCE [LARGE SCALE GENOMIC DNA]</scope>
    <source>
        <strain evidence="6 7">JCM 1405</strain>
    </source>
</reference>
<dbReference type="Proteomes" id="UP001500339">
    <property type="component" value="Unassembled WGS sequence"/>
</dbReference>
<evidence type="ECO:0000313" key="6">
    <source>
        <dbReference type="EMBL" id="GAA0729197.1"/>
    </source>
</evidence>
<sequence>MQLVERIFMVLELLSNKPEGLMITEISKSLDLPVSTTHRLLASLKDNDYVLQDKETSRYRLGLKVVSLAVGYLNNNNVKTVARPFLEDLFNKYEEVIFLTVMENKKSICIDTVNSGDRIKFYVKIGSEMPLNGASAAQAIVAYLEEKEIDEILEKSEFKRYSKNTLTDCLEVKEKLSKIREAGYAVCDEELDDGVIAISTPIRNMYGKVIGSVTMISIKTENNEIENKIHSLIDTADKISTSLGWMK</sequence>
<evidence type="ECO:0000259" key="5">
    <source>
        <dbReference type="PROSITE" id="PS51078"/>
    </source>
</evidence>
<keyword evidence="2" id="KW-0238">DNA-binding</keyword>
<dbReference type="InterPro" id="IPR005471">
    <property type="entry name" value="Tscrpt_reg_IclR_N"/>
</dbReference>
<keyword evidence="1" id="KW-0805">Transcription regulation</keyword>
<evidence type="ECO:0000256" key="3">
    <source>
        <dbReference type="ARBA" id="ARBA00023163"/>
    </source>
</evidence>
<evidence type="ECO:0000313" key="7">
    <source>
        <dbReference type="Proteomes" id="UP001500339"/>
    </source>
</evidence>
<protein>
    <submittedName>
        <fullName evidence="6">IclR family transcriptional regulator</fullName>
    </submittedName>
</protein>
<dbReference type="Pfam" id="PF09339">
    <property type="entry name" value="HTH_IclR"/>
    <property type="match status" value="1"/>
</dbReference>
<evidence type="ECO:0000256" key="2">
    <source>
        <dbReference type="ARBA" id="ARBA00023125"/>
    </source>
</evidence>
<feature type="domain" description="IclR-ED" evidence="5">
    <location>
        <begin position="64"/>
        <end position="245"/>
    </location>
</feature>
<dbReference type="SUPFAM" id="SSF55781">
    <property type="entry name" value="GAF domain-like"/>
    <property type="match status" value="1"/>
</dbReference>
<dbReference type="InterPro" id="IPR036388">
    <property type="entry name" value="WH-like_DNA-bd_sf"/>
</dbReference>
<dbReference type="PROSITE" id="PS51078">
    <property type="entry name" value="ICLR_ED"/>
    <property type="match status" value="1"/>
</dbReference>
<dbReference type="PROSITE" id="PS51077">
    <property type="entry name" value="HTH_ICLR"/>
    <property type="match status" value="1"/>
</dbReference>
<dbReference type="Gene3D" id="1.10.10.10">
    <property type="entry name" value="Winged helix-like DNA-binding domain superfamily/Winged helix DNA-binding domain"/>
    <property type="match status" value="1"/>
</dbReference>
<dbReference type="PANTHER" id="PTHR30136:SF35">
    <property type="entry name" value="HTH-TYPE TRANSCRIPTIONAL REGULATOR RV1719"/>
    <property type="match status" value="1"/>
</dbReference>
<accession>A0ABN1J686</accession>
<gene>
    <name evidence="6" type="ORF">GCM10008905_28910</name>
</gene>
<evidence type="ECO:0000256" key="1">
    <source>
        <dbReference type="ARBA" id="ARBA00023015"/>
    </source>
</evidence>
<dbReference type="InterPro" id="IPR036390">
    <property type="entry name" value="WH_DNA-bd_sf"/>
</dbReference>
<name>A0ABN1J686_9CLOT</name>
<keyword evidence="3" id="KW-0804">Transcription</keyword>
<dbReference type="InterPro" id="IPR029016">
    <property type="entry name" value="GAF-like_dom_sf"/>
</dbReference>
<dbReference type="SMART" id="SM00346">
    <property type="entry name" value="HTH_ICLR"/>
    <property type="match status" value="1"/>
</dbReference>
<organism evidence="6 7">
    <name type="scientific">Clostridium malenominatum</name>
    <dbReference type="NCBI Taxonomy" id="1539"/>
    <lineage>
        <taxon>Bacteria</taxon>
        <taxon>Bacillati</taxon>
        <taxon>Bacillota</taxon>
        <taxon>Clostridia</taxon>
        <taxon>Eubacteriales</taxon>
        <taxon>Clostridiaceae</taxon>
        <taxon>Clostridium</taxon>
    </lineage>
</organism>
<keyword evidence="7" id="KW-1185">Reference proteome</keyword>